<dbReference type="InterPro" id="IPR036388">
    <property type="entry name" value="WH-like_DNA-bd_sf"/>
</dbReference>
<dbReference type="RefSeq" id="WP_008405042.1">
    <property type="nucleotide sequence ID" value="NZ_JAFBEY010000001.1"/>
</dbReference>
<dbReference type="InterPro" id="IPR039422">
    <property type="entry name" value="MarR/SlyA-like"/>
</dbReference>
<dbReference type="SMART" id="SM00347">
    <property type="entry name" value="HTH_MARR"/>
    <property type="match status" value="1"/>
</dbReference>
<name>A0ABX3ZJ92_9BACL</name>
<evidence type="ECO:0000313" key="4">
    <source>
        <dbReference type="Proteomes" id="UP000196594"/>
    </source>
</evidence>
<evidence type="ECO:0000313" key="3">
    <source>
        <dbReference type="EMBL" id="OUZ39699.1"/>
    </source>
</evidence>
<dbReference type="PROSITE" id="PS50995">
    <property type="entry name" value="HTH_MARR_2"/>
    <property type="match status" value="1"/>
</dbReference>
<dbReference type="InterPro" id="IPR036390">
    <property type="entry name" value="WH_DNA-bd_sf"/>
</dbReference>
<keyword evidence="4" id="KW-1185">Reference proteome</keyword>
<dbReference type="SUPFAM" id="SSF46785">
    <property type="entry name" value="Winged helix' DNA-binding domain"/>
    <property type="match status" value="1"/>
</dbReference>
<organism evidence="3 4">
    <name type="scientific">Solibacillus kalamii</name>
    <dbReference type="NCBI Taxonomy" id="1748298"/>
    <lineage>
        <taxon>Bacteria</taxon>
        <taxon>Bacillati</taxon>
        <taxon>Bacillota</taxon>
        <taxon>Bacilli</taxon>
        <taxon>Bacillales</taxon>
        <taxon>Caryophanaceae</taxon>
        <taxon>Solibacillus</taxon>
    </lineage>
</organism>
<comment type="caution">
    <text evidence="3">The sequence shown here is derived from an EMBL/GenBank/DDBJ whole genome shotgun (WGS) entry which is preliminary data.</text>
</comment>
<evidence type="ECO:0000259" key="2">
    <source>
        <dbReference type="PROSITE" id="PS50995"/>
    </source>
</evidence>
<dbReference type="Gene3D" id="1.10.10.10">
    <property type="entry name" value="Winged helix-like DNA-binding domain superfamily/Winged helix DNA-binding domain"/>
    <property type="match status" value="1"/>
</dbReference>
<proteinExistence type="predicted"/>
<evidence type="ECO:0000256" key="1">
    <source>
        <dbReference type="ARBA" id="ARBA00023125"/>
    </source>
</evidence>
<gene>
    <name evidence="3" type="ORF">CBM15_04100</name>
</gene>
<feature type="domain" description="HTH marR-type" evidence="2">
    <location>
        <begin position="12"/>
        <end position="144"/>
    </location>
</feature>
<dbReference type="InterPro" id="IPR000835">
    <property type="entry name" value="HTH_MarR-typ"/>
</dbReference>
<keyword evidence="1" id="KW-0238">DNA-binding</keyword>
<dbReference type="PANTHER" id="PTHR33164">
    <property type="entry name" value="TRANSCRIPTIONAL REGULATOR, MARR FAMILY"/>
    <property type="match status" value="1"/>
</dbReference>
<sequence length="147" mass="17456">MKDHSTHSSESVAILEKELRYISHLIKQKGREILSNYTITPPQFIALQWLHESGDMTIGDLSTKMYLAFSTTTDLVDRMEKNELVQRVRDENDRRVVRIHLLPEGERIIEEVIFKRQNYLRDITQEFNAEEFEQLSRTLQKLHLLMK</sequence>
<protein>
    <submittedName>
        <fullName evidence="3">MarR family transcriptional regulator</fullName>
    </submittedName>
</protein>
<dbReference type="Pfam" id="PF01047">
    <property type="entry name" value="MarR"/>
    <property type="match status" value="1"/>
</dbReference>
<reference evidence="3 4" key="1">
    <citation type="journal article" date="2017" name="Int. J. Syst. Evol. Microbiol.">
        <title>Solibacillus kalamii sp. nov., isolated from a high-efficiency particulate arrestance filter system used in the International Space Station.</title>
        <authorList>
            <person name="Checinska Sielaff A."/>
            <person name="Kumar R.M."/>
            <person name="Pal D."/>
            <person name="Mayilraj S."/>
            <person name="Venkateswaran K."/>
        </authorList>
    </citation>
    <scope>NUCLEOTIDE SEQUENCE [LARGE SCALE GENOMIC DNA]</scope>
    <source>
        <strain evidence="3 4">ISSFR-015</strain>
    </source>
</reference>
<dbReference type="EMBL" id="NHNT01000002">
    <property type="protein sequence ID" value="OUZ39699.1"/>
    <property type="molecule type" value="Genomic_DNA"/>
</dbReference>
<dbReference type="PANTHER" id="PTHR33164:SF99">
    <property type="entry name" value="MARR FAMILY REGULATORY PROTEIN"/>
    <property type="match status" value="1"/>
</dbReference>
<accession>A0ABX3ZJ92</accession>
<dbReference type="PRINTS" id="PR00598">
    <property type="entry name" value="HTHMARR"/>
</dbReference>
<dbReference type="Proteomes" id="UP000196594">
    <property type="component" value="Unassembled WGS sequence"/>
</dbReference>